<organism evidence="3 4">
    <name type="scientific">Bacillus norwichensis</name>
    <dbReference type="NCBI Taxonomy" id="2762217"/>
    <lineage>
        <taxon>Bacteria</taxon>
        <taxon>Bacillati</taxon>
        <taxon>Bacillota</taxon>
        <taxon>Bacilli</taxon>
        <taxon>Bacillales</taxon>
        <taxon>Bacillaceae</taxon>
        <taxon>Bacillus</taxon>
    </lineage>
</organism>
<protein>
    <recommendedName>
        <fullName evidence="2">Bacterial toxin 50 domain-containing protein</fullName>
    </recommendedName>
</protein>
<dbReference type="Proteomes" id="UP000648182">
    <property type="component" value="Unassembled WGS sequence"/>
</dbReference>
<feature type="domain" description="Bacterial toxin 50" evidence="2">
    <location>
        <begin position="55"/>
        <end position="138"/>
    </location>
</feature>
<feature type="region of interest" description="Disordered" evidence="1">
    <location>
        <begin position="1"/>
        <end position="45"/>
    </location>
</feature>
<evidence type="ECO:0000313" key="4">
    <source>
        <dbReference type="Proteomes" id="UP000648182"/>
    </source>
</evidence>
<accession>A0ABR8VMW4</accession>
<dbReference type="InterPro" id="IPR029100">
    <property type="entry name" value="Ntox50"/>
</dbReference>
<evidence type="ECO:0000256" key="1">
    <source>
        <dbReference type="SAM" id="MobiDB-lite"/>
    </source>
</evidence>
<comment type="caution">
    <text evidence="3">The sequence shown here is derived from an EMBL/GenBank/DDBJ whole genome shotgun (WGS) entry which is preliminary data.</text>
</comment>
<dbReference type="RefSeq" id="WP_191813563.1">
    <property type="nucleotide sequence ID" value="NZ_JACSPV010000023.1"/>
</dbReference>
<reference evidence="3 4" key="1">
    <citation type="submission" date="2020-08" db="EMBL/GenBank/DDBJ databases">
        <title>A Genomic Blueprint of the Chicken Gut Microbiome.</title>
        <authorList>
            <person name="Gilroy R."/>
            <person name="Ravi A."/>
            <person name="Getino M."/>
            <person name="Pursley I."/>
            <person name="Horton D.L."/>
            <person name="Alikhan N.-F."/>
            <person name="Baker D."/>
            <person name="Gharbi K."/>
            <person name="Hall N."/>
            <person name="Watson M."/>
            <person name="Adriaenssens E.M."/>
            <person name="Foster-Nyarko E."/>
            <person name="Jarju S."/>
            <person name="Secka A."/>
            <person name="Antonio M."/>
            <person name="Oren A."/>
            <person name="Chaudhuri R."/>
            <person name="La Ragione R.M."/>
            <person name="Hildebrand F."/>
            <person name="Pallen M.J."/>
        </authorList>
    </citation>
    <scope>NUCLEOTIDE SEQUENCE [LARGE SCALE GENOMIC DNA]</scope>
    <source>
        <strain evidence="3 4">Sa1BUA2</strain>
    </source>
</reference>
<evidence type="ECO:0000259" key="2">
    <source>
        <dbReference type="Pfam" id="PF15542"/>
    </source>
</evidence>
<feature type="compositionally biased region" description="Low complexity" evidence="1">
    <location>
        <begin position="32"/>
        <end position="45"/>
    </location>
</feature>
<name>A0ABR8VMW4_9BACI</name>
<feature type="compositionally biased region" description="Basic residues" evidence="1">
    <location>
        <begin position="13"/>
        <end position="24"/>
    </location>
</feature>
<sequence length="141" mass="15268">MDLQFFASSQKKSTSKKAKAKTTAKKTVSPVKAGTKAGKQAKGTGKTINGFEAKVHPGKQGKHIPGHSNYQEGKSIFTGNAQKLLDKYAGKGEWIGQNKERVDFKQVIGKWVDPTTGKAYETTKGIIHYSKNGAHIVPARP</sequence>
<evidence type="ECO:0000313" key="3">
    <source>
        <dbReference type="EMBL" id="MBD8006052.1"/>
    </source>
</evidence>
<keyword evidence="4" id="KW-1185">Reference proteome</keyword>
<gene>
    <name evidence="3" type="ORF">H9631_13290</name>
</gene>
<dbReference type="EMBL" id="JACSPV010000023">
    <property type="protein sequence ID" value="MBD8006052.1"/>
    <property type="molecule type" value="Genomic_DNA"/>
</dbReference>
<dbReference type="Pfam" id="PF15542">
    <property type="entry name" value="Ntox50"/>
    <property type="match status" value="1"/>
</dbReference>
<proteinExistence type="predicted"/>